<gene>
    <name evidence="2" type="ORF">ACFP2T_08305</name>
</gene>
<accession>A0ABW1K3B1</accession>
<keyword evidence="3" id="KW-1185">Reference proteome</keyword>
<evidence type="ECO:0000313" key="3">
    <source>
        <dbReference type="Proteomes" id="UP001596203"/>
    </source>
</evidence>
<name>A0ABW1K3B1_9ACTN</name>
<dbReference type="Proteomes" id="UP001596203">
    <property type="component" value="Unassembled WGS sequence"/>
</dbReference>
<dbReference type="RefSeq" id="WP_377419350.1">
    <property type="nucleotide sequence ID" value="NZ_JBHSPR010000007.1"/>
</dbReference>
<evidence type="ECO:0000313" key="2">
    <source>
        <dbReference type="EMBL" id="MFC6016196.1"/>
    </source>
</evidence>
<dbReference type="EMBL" id="JBHSPR010000007">
    <property type="protein sequence ID" value="MFC6016196.1"/>
    <property type="molecule type" value="Genomic_DNA"/>
</dbReference>
<proteinExistence type="predicted"/>
<comment type="caution">
    <text evidence="2">The sequence shown here is derived from an EMBL/GenBank/DDBJ whole genome shotgun (WGS) entry which is preliminary data.</text>
</comment>
<feature type="compositionally biased region" description="Pro residues" evidence="1">
    <location>
        <begin position="115"/>
        <end position="125"/>
    </location>
</feature>
<protein>
    <submittedName>
        <fullName evidence="2">Uncharacterized protein</fullName>
    </submittedName>
</protein>
<organism evidence="2 3">
    <name type="scientific">Plantactinospora solaniradicis</name>
    <dbReference type="NCBI Taxonomy" id="1723736"/>
    <lineage>
        <taxon>Bacteria</taxon>
        <taxon>Bacillati</taxon>
        <taxon>Actinomycetota</taxon>
        <taxon>Actinomycetes</taxon>
        <taxon>Micromonosporales</taxon>
        <taxon>Micromonosporaceae</taxon>
        <taxon>Plantactinospora</taxon>
    </lineage>
</organism>
<feature type="region of interest" description="Disordered" evidence="1">
    <location>
        <begin position="1"/>
        <end position="156"/>
    </location>
</feature>
<sequence length="156" mass="16273">MSAKKRPVDSEPSGQLGPIDQPDGTGDGQTAAPGGNRGPQSVQPWGTTGGTEDRDAPWGAAEDSPLDEGSEEAGLPPGRRGERRADDGVPWSPESGRHGFGPVEPTRVPEAGPGAAPPDPAPARRPFPDDTALDELRNNPMEEQTGMHSEGVARRE</sequence>
<reference evidence="3" key="1">
    <citation type="journal article" date="2019" name="Int. J. Syst. Evol. Microbiol.">
        <title>The Global Catalogue of Microorganisms (GCM) 10K type strain sequencing project: providing services to taxonomists for standard genome sequencing and annotation.</title>
        <authorList>
            <consortium name="The Broad Institute Genomics Platform"/>
            <consortium name="The Broad Institute Genome Sequencing Center for Infectious Disease"/>
            <person name="Wu L."/>
            <person name="Ma J."/>
        </authorList>
    </citation>
    <scope>NUCLEOTIDE SEQUENCE [LARGE SCALE GENOMIC DNA]</scope>
    <source>
        <strain evidence="3">ZS-35-S2</strain>
    </source>
</reference>
<evidence type="ECO:0000256" key="1">
    <source>
        <dbReference type="SAM" id="MobiDB-lite"/>
    </source>
</evidence>